<feature type="transmembrane region" description="Helical" evidence="7">
    <location>
        <begin position="36"/>
        <end position="63"/>
    </location>
</feature>
<dbReference type="Pfam" id="PF00528">
    <property type="entry name" value="BPD_transp_1"/>
    <property type="match status" value="1"/>
</dbReference>
<protein>
    <recommendedName>
        <fullName evidence="9">ABC transmembrane type-1 domain-containing protein</fullName>
    </recommendedName>
</protein>
<comment type="caution">
    <text evidence="10">The sequence shown here is derived from an EMBL/GenBank/DDBJ whole genome shotgun (WGS) entry which is preliminary data.</text>
</comment>
<evidence type="ECO:0000256" key="2">
    <source>
        <dbReference type="ARBA" id="ARBA00022448"/>
    </source>
</evidence>
<dbReference type="PANTHER" id="PTHR43005:SF1">
    <property type="entry name" value="SPERMIDINE_PUTRESCINE TRANSPORT SYSTEM PERMEASE PROTEIN"/>
    <property type="match status" value="1"/>
</dbReference>
<keyword evidence="5 7" id="KW-1133">Transmembrane helix</keyword>
<name>A0A2S3ZV75_ARTGL</name>
<evidence type="ECO:0000256" key="6">
    <source>
        <dbReference type="ARBA" id="ARBA00023136"/>
    </source>
</evidence>
<proteinExistence type="inferred from homology"/>
<feature type="transmembrane region" description="Helical" evidence="7">
    <location>
        <begin position="99"/>
        <end position="124"/>
    </location>
</feature>
<reference evidence="10 11" key="1">
    <citation type="submission" date="2018-01" db="EMBL/GenBank/DDBJ databases">
        <title>Arthrobacter sp. nov., from glaciers in China.</title>
        <authorList>
            <person name="Liu Q."/>
            <person name="Xin Y.-H."/>
        </authorList>
    </citation>
    <scope>NUCLEOTIDE SEQUENCE [LARGE SCALE GENOMIC DNA]</scope>
    <source>
        <strain evidence="10 11">HLT2-12-2</strain>
    </source>
</reference>
<evidence type="ECO:0000256" key="1">
    <source>
        <dbReference type="ARBA" id="ARBA00004651"/>
    </source>
</evidence>
<evidence type="ECO:0000256" key="8">
    <source>
        <dbReference type="SAM" id="MobiDB-lite"/>
    </source>
</evidence>
<keyword evidence="3" id="KW-1003">Cell membrane</keyword>
<dbReference type="InterPro" id="IPR000515">
    <property type="entry name" value="MetI-like"/>
</dbReference>
<evidence type="ECO:0000259" key="9">
    <source>
        <dbReference type="PROSITE" id="PS50928"/>
    </source>
</evidence>
<evidence type="ECO:0000313" key="11">
    <source>
        <dbReference type="Proteomes" id="UP000237061"/>
    </source>
</evidence>
<comment type="similarity">
    <text evidence="7">Belongs to the binding-protein-dependent transport system permease family.</text>
</comment>
<feature type="compositionally biased region" description="Basic and acidic residues" evidence="8">
    <location>
        <begin position="1"/>
        <end position="12"/>
    </location>
</feature>
<dbReference type="RefSeq" id="WP_103465865.1">
    <property type="nucleotide sequence ID" value="NZ_PPXC01000008.1"/>
</dbReference>
<keyword evidence="11" id="KW-1185">Reference proteome</keyword>
<feature type="region of interest" description="Disordered" evidence="8">
    <location>
        <begin position="1"/>
        <end position="23"/>
    </location>
</feature>
<evidence type="ECO:0000256" key="5">
    <source>
        <dbReference type="ARBA" id="ARBA00022989"/>
    </source>
</evidence>
<dbReference type="EMBL" id="PPXC01000008">
    <property type="protein sequence ID" value="POH73120.1"/>
    <property type="molecule type" value="Genomic_DNA"/>
</dbReference>
<comment type="subcellular location">
    <subcellularLocation>
        <location evidence="1 7">Cell membrane</location>
        <topology evidence="1 7">Multi-pass membrane protein</topology>
    </subcellularLocation>
</comment>
<dbReference type="CDD" id="cd06261">
    <property type="entry name" value="TM_PBP2"/>
    <property type="match status" value="1"/>
</dbReference>
<keyword evidence="6 7" id="KW-0472">Membrane</keyword>
<dbReference type="Proteomes" id="UP000237061">
    <property type="component" value="Unassembled WGS sequence"/>
</dbReference>
<feature type="transmembrane region" description="Helical" evidence="7">
    <location>
        <begin position="136"/>
        <end position="158"/>
    </location>
</feature>
<dbReference type="GO" id="GO:0005886">
    <property type="term" value="C:plasma membrane"/>
    <property type="evidence" value="ECO:0007669"/>
    <property type="project" value="UniProtKB-SubCell"/>
</dbReference>
<keyword evidence="2 7" id="KW-0813">Transport</keyword>
<feature type="transmembrane region" description="Helical" evidence="7">
    <location>
        <begin position="235"/>
        <end position="257"/>
    </location>
</feature>
<evidence type="ECO:0000256" key="4">
    <source>
        <dbReference type="ARBA" id="ARBA00022692"/>
    </source>
</evidence>
<dbReference type="InterPro" id="IPR035906">
    <property type="entry name" value="MetI-like_sf"/>
</dbReference>
<dbReference type="PROSITE" id="PS50928">
    <property type="entry name" value="ABC_TM1"/>
    <property type="match status" value="1"/>
</dbReference>
<dbReference type="SUPFAM" id="SSF161098">
    <property type="entry name" value="MetI-like"/>
    <property type="match status" value="1"/>
</dbReference>
<evidence type="ECO:0000313" key="10">
    <source>
        <dbReference type="EMBL" id="POH73120.1"/>
    </source>
</evidence>
<feature type="transmembrane region" description="Helical" evidence="7">
    <location>
        <begin position="292"/>
        <end position="314"/>
    </location>
</feature>
<dbReference type="PANTHER" id="PTHR43005">
    <property type="entry name" value="BLR7065 PROTEIN"/>
    <property type="match status" value="1"/>
</dbReference>
<evidence type="ECO:0000256" key="7">
    <source>
        <dbReference type="RuleBase" id="RU363032"/>
    </source>
</evidence>
<evidence type="ECO:0000256" key="3">
    <source>
        <dbReference type="ARBA" id="ARBA00022475"/>
    </source>
</evidence>
<sequence>MSITERQNKYDVAHTPGNSKAQPVRRRKMRKANSPWIGVALMAPTMLWVGGTLVFAVVLLLSLSLRDVGLGPLDKVLAAPLSLVNYAEVLTNADTWRSFGISVVYVAGSTAIPFAIGLGTALLLNQKMPGQRLLRTLVLVPWAVPGVTATIAFMWMMAPTYGVVNYILRTLGIISTDINWFADDSLALLAVIAPTSWKAFPFFTLMLLAGLQSVGKEQYEAASMDGAGKLLKFRYVTLPALSPFIFISVIFNMMYAFREFDFIYASTRGGPAGATETIAVRIYNQAFERFDLGSAAALGILTFALIGAVVFFLVRKKFKGSLEGVL</sequence>
<accession>A0A2S3ZV75</accession>
<dbReference type="Gene3D" id="1.10.3720.10">
    <property type="entry name" value="MetI-like"/>
    <property type="match status" value="1"/>
</dbReference>
<organism evidence="10 11">
    <name type="scientific">Arthrobacter glacialis</name>
    <dbReference type="NCBI Taxonomy" id="1664"/>
    <lineage>
        <taxon>Bacteria</taxon>
        <taxon>Bacillati</taxon>
        <taxon>Actinomycetota</taxon>
        <taxon>Actinomycetes</taxon>
        <taxon>Micrococcales</taxon>
        <taxon>Micrococcaceae</taxon>
        <taxon>Arthrobacter</taxon>
    </lineage>
</organism>
<keyword evidence="4 7" id="KW-0812">Transmembrane</keyword>
<dbReference type="AlphaFoldDB" id="A0A2S3ZV75"/>
<gene>
    <name evidence="10" type="ORF">CVS27_11330</name>
</gene>
<dbReference type="GO" id="GO:0055085">
    <property type="term" value="P:transmembrane transport"/>
    <property type="evidence" value="ECO:0007669"/>
    <property type="project" value="InterPro"/>
</dbReference>
<feature type="transmembrane region" description="Helical" evidence="7">
    <location>
        <begin position="186"/>
        <end position="214"/>
    </location>
</feature>
<feature type="domain" description="ABC transmembrane type-1" evidence="9">
    <location>
        <begin position="99"/>
        <end position="313"/>
    </location>
</feature>